<dbReference type="RefSeq" id="WP_131405996.1">
    <property type="nucleotide sequence ID" value="NZ_BBMZ01000008.1"/>
</dbReference>
<proteinExistence type="predicted"/>
<name>A0A090UYV3_PSEVU</name>
<protein>
    <submittedName>
        <fullName evidence="1">Uncharacterized protein</fullName>
    </submittedName>
</protein>
<accession>A0A090UYV3</accession>
<comment type="caution">
    <text evidence="1">The sequence shown here is derived from an EMBL/GenBank/DDBJ whole genome shotgun (WGS) entry which is preliminary data.</text>
</comment>
<evidence type="ECO:0000313" key="2">
    <source>
        <dbReference type="Proteomes" id="UP000029462"/>
    </source>
</evidence>
<dbReference type="Proteomes" id="UP000029462">
    <property type="component" value="Unassembled WGS sequence"/>
</dbReference>
<dbReference type="EMBL" id="BBMZ01000008">
    <property type="protein sequence ID" value="GAL57810.1"/>
    <property type="molecule type" value="Genomic_DNA"/>
</dbReference>
<reference evidence="1 2" key="1">
    <citation type="submission" date="2014-09" db="EMBL/GenBank/DDBJ databases">
        <title>Whole genome shotgun sequence of Escherichia vulneris NBRC 102420.</title>
        <authorList>
            <person name="Yoshida Y."/>
            <person name="Hosoyama A."/>
            <person name="Tsuchikane K."/>
            <person name="Ohji S."/>
            <person name="Ichikawa N."/>
            <person name="Kimura A."/>
            <person name="Yamazoe A."/>
            <person name="Ezaki T."/>
            <person name="Fujita N."/>
        </authorList>
    </citation>
    <scope>NUCLEOTIDE SEQUENCE [LARGE SCALE GENOMIC DNA]</scope>
    <source>
        <strain evidence="1 2">NBRC 102420</strain>
    </source>
</reference>
<keyword evidence="2" id="KW-1185">Reference proteome</keyword>
<evidence type="ECO:0000313" key="1">
    <source>
        <dbReference type="EMBL" id="GAL57810.1"/>
    </source>
</evidence>
<dbReference type="AlphaFoldDB" id="A0A090UYV3"/>
<dbReference type="STRING" id="1115515.EV102420_08_02730"/>
<sequence>MRQAPDEIDMLLVVLDMAGDVNSRGGKNGARVIGGLVYCAIQHSLDKTFSLVDLIRFRLVSCRHISFTERDILSHSLG</sequence>
<gene>
    <name evidence="1" type="ORF">EV102420_08_02730</name>
</gene>
<organism evidence="1 2">
    <name type="scientific">Pseudescherichia vulneris NBRC 102420</name>
    <dbReference type="NCBI Taxonomy" id="1115515"/>
    <lineage>
        <taxon>Bacteria</taxon>
        <taxon>Pseudomonadati</taxon>
        <taxon>Pseudomonadota</taxon>
        <taxon>Gammaproteobacteria</taxon>
        <taxon>Enterobacterales</taxon>
        <taxon>Enterobacteriaceae</taxon>
        <taxon>Pseudescherichia</taxon>
    </lineage>
</organism>